<feature type="transmembrane region" description="Helical" evidence="1">
    <location>
        <begin position="192"/>
        <end position="214"/>
    </location>
</feature>
<feature type="transmembrane region" description="Helical" evidence="1">
    <location>
        <begin position="55"/>
        <end position="77"/>
    </location>
</feature>
<keyword evidence="1" id="KW-0812">Transmembrane</keyword>
<dbReference type="RefSeq" id="WP_110412321.1">
    <property type="nucleotide sequence ID" value="NZ_QGLK01000001.1"/>
</dbReference>
<keyword evidence="1" id="KW-1133">Transmembrane helix</keyword>
<feature type="domain" description="DUF1648" evidence="2">
    <location>
        <begin position="14"/>
        <end position="60"/>
    </location>
</feature>
<comment type="caution">
    <text evidence="3">The sequence shown here is derived from an EMBL/GenBank/DDBJ whole genome shotgun (WGS) entry which is preliminary data.</text>
</comment>
<sequence>MKKLLSPSVMFSFILALVMAIVLGSNYYALPDVVPTHWNALGKADSWGEKYTVPIFPAVIVCVVLIVLIARSVLVIKQSVGRAIDSIDVYLPVATAVSGYAAMVILSSSMEHQSPAFRNPVNQFIVAFSVLLVLSAITTVPSKRTLLQEPGNGDCLMKLSIRTVKIIWVSDLLFVGVAGLVVAALISMTGFIALMFALIAIFLLLIGVATAFVISNN</sequence>
<protein>
    <recommendedName>
        <fullName evidence="2">DUF1648 domain-containing protein</fullName>
    </recommendedName>
</protein>
<dbReference type="InterPro" id="IPR012867">
    <property type="entry name" value="DUF1648"/>
</dbReference>
<keyword evidence="1" id="KW-0472">Membrane</keyword>
<evidence type="ECO:0000259" key="2">
    <source>
        <dbReference type="Pfam" id="PF07853"/>
    </source>
</evidence>
<feature type="transmembrane region" description="Helical" evidence="1">
    <location>
        <begin position="166"/>
        <end position="186"/>
    </location>
</feature>
<evidence type="ECO:0000256" key="1">
    <source>
        <dbReference type="SAM" id="Phobius"/>
    </source>
</evidence>
<dbReference type="Pfam" id="PF07853">
    <property type="entry name" value="DUF1648"/>
    <property type="match status" value="1"/>
</dbReference>
<organism evidence="3 4">
    <name type="scientific">Bifidobacterium asteroides</name>
    <dbReference type="NCBI Taxonomy" id="1684"/>
    <lineage>
        <taxon>Bacteria</taxon>
        <taxon>Bacillati</taxon>
        <taxon>Actinomycetota</taxon>
        <taxon>Actinomycetes</taxon>
        <taxon>Bifidobacteriales</taxon>
        <taxon>Bifidobacteriaceae</taxon>
        <taxon>Bifidobacterium</taxon>
    </lineage>
</organism>
<feature type="transmembrane region" description="Helical" evidence="1">
    <location>
        <begin position="89"/>
        <end position="109"/>
    </location>
</feature>
<proteinExistence type="predicted"/>
<evidence type="ECO:0000313" key="3">
    <source>
        <dbReference type="EMBL" id="PXY89419.1"/>
    </source>
</evidence>
<dbReference type="EMBL" id="QGLK01000001">
    <property type="protein sequence ID" value="PXY89419.1"/>
    <property type="molecule type" value="Genomic_DNA"/>
</dbReference>
<accession>A0A318MLB7</accession>
<reference evidence="3 4" key="1">
    <citation type="submission" date="2018-05" db="EMBL/GenBank/DDBJ databases">
        <title>Reference genomes for bee gut microbiota database.</title>
        <authorList>
            <person name="Ellegaard K.M."/>
        </authorList>
    </citation>
    <scope>NUCLEOTIDE SEQUENCE [LARGE SCALE GENOMIC DNA]</scope>
    <source>
        <strain evidence="3 4">ESL0199</strain>
    </source>
</reference>
<dbReference type="Proteomes" id="UP000248128">
    <property type="component" value="Unassembled WGS sequence"/>
</dbReference>
<name>A0A318MLB7_9BIFI</name>
<dbReference type="OrthoDB" id="4418125at2"/>
<dbReference type="AlphaFoldDB" id="A0A318MLB7"/>
<feature type="transmembrane region" description="Helical" evidence="1">
    <location>
        <begin position="121"/>
        <end position="140"/>
    </location>
</feature>
<gene>
    <name evidence="3" type="ORF">DKK74_00615</name>
</gene>
<evidence type="ECO:0000313" key="4">
    <source>
        <dbReference type="Proteomes" id="UP000248128"/>
    </source>
</evidence>